<dbReference type="HOGENOM" id="CLU_1605895_0_0_1"/>
<dbReference type="RefSeq" id="XP_001447631.1">
    <property type="nucleotide sequence ID" value="XM_001447594.1"/>
</dbReference>
<protein>
    <recommendedName>
        <fullName evidence="3">EF-hand domain-containing protein</fullName>
    </recommendedName>
</protein>
<organism evidence="1 2">
    <name type="scientific">Paramecium tetraurelia</name>
    <dbReference type="NCBI Taxonomy" id="5888"/>
    <lineage>
        <taxon>Eukaryota</taxon>
        <taxon>Sar</taxon>
        <taxon>Alveolata</taxon>
        <taxon>Ciliophora</taxon>
        <taxon>Intramacronucleata</taxon>
        <taxon>Oligohymenophorea</taxon>
        <taxon>Peniculida</taxon>
        <taxon>Parameciidae</taxon>
        <taxon>Paramecium</taxon>
    </lineage>
</organism>
<reference evidence="1 2" key="1">
    <citation type="journal article" date="2006" name="Nature">
        <title>Global trends of whole-genome duplications revealed by the ciliate Paramecium tetraurelia.</title>
        <authorList>
            <consortium name="Genoscope"/>
            <person name="Aury J.-M."/>
            <person name="Jaillon O."/>
            <person name="Duret L."/>
            <person name="Noel B."/>
            <person name="Jubin C."/>
            <person name="Porcel B.M."/>
            <person name="Segurens B."/>
            <person name="Daubin V."/>
            <person name="Anthouard V."/>
            <person name="Aiach N."/>
            <person name="Arnaiz O."/>
            <person name="Billaut A."/>
            <person name="Beisson J."/>
            <person name="Blanc I."/>
            <person name="Bouhouche K."/>
            <person name="Camara F."/>
            <person name="Duharcourt S."/>
            <person name="Guigo R."/>
            <person name="Gogendeau D."/>
            <person name="Katinka M."/>
            <person name="Keller A.-M."/>
            <person name="Kissmehl R."/>
            <person name="Klotz C."/>
            <person name="Koll F."/>
            <person name="Le Moue A."/>
            <person name="Lepere C."/>
            <person name="Malinsky S."/>
            <person name="Nowacki M."/>
            <person name="Nowak J.K."/>
            <person name="Plattner H."/>
            <person name="Poulain J."/>
            <person name="Ruiz F."/>
            <person name="Serrano V."/>
            <person name="Zagulski M."/>
            <person name="Dessen P."/>
            <person name="Betermier M."/>
            <person name="Weissenbach J."/>
            <person name="Scarpelli C."/>
            <person name="Schachter V."/>
            <person name="Sperling L."/>
            <person name="Meyer E."/>
            <person name="Cohen J."/>
            <person name="Wincker P."/>
        </authorList>
    </citation>
    <scope>NUCLEOTIDE SEQUENCE [LARGE SCALE GENOMIC DNA]</scope>
    <source>
        <strain evidence="1 2">Stock d4-2</strain>
    </source>
</reference>
<dbReference type="Proteomes" id="UP000000600">
    <property type="component" value="Unassembled WGS sequence"/>
</dbReference>
<dbReference type="KEGG" id="ptm:GSPATT00015128001"/>
<sequence length="166" mass="19339">MDIQQFEKELVPKLQFKASSRISIEKVLQNIFKFFDLNNEGYWKKQDFLKAIPKADVTIPDQEFGQQLWINYSVDEEVYYKDFINKVVGKQQMEEQADSRIVQTGSPLEQLRLKLQQKGALGILNLAICLPNQYMSTSNLINQIKSQYLNQSRQGVVSYVFSTFEL</sequence>
<evidence type="ECO:0000313" key="2">
    <source>
        <dbReference type="Proteomes" id="UP000000600"/>
    </source>
</evidence>
<accession>A0DB17</accession>
<dbReference type="GeneID" id="5033416"/>
<keyword evidence="2" id="KW-1185">Reference proteome</keyword>
<evidence type="ECO:0008006" key="3">
    <source>
        <dbReference type="Google" id="ProtNLM"/>
    </source>
</evidence>
<dbReference type="InParanoid" id="A0DB17"/>
<dbReference type="Gene3D" id="1.10.238.10">
    <property type="entry name" value="EF-hand"/>
    <property type="match status" value="1"/>
</dbReference>
<dbReference type="InterPro" id="IPR011992">
    <property type="entry name" value="EF-hand-dom_pair"/>
</dbReference>
<gene>
    <name evidence="1" type="ORF">GSPATT00015128001</name>
</gene>
<dbReference type="EMBL" id="CT868363">
    <property type="protein sequence ID" value="CAK80234.1"/>
    <property type="molecule type" value="Genomic_DNA"/>
</dbReference>
<evidence type="ECO:0000313" key="1">
    <source>
        <dbReference type="EMBL" id="CAK80234.1"/>
    </source>
</evidence>
<proteinExistence type="predicted"/>
<dbReference type="OrthoDB" id="444540at2759"/>
<dbReference type="SUPFAM" id="SSF47473">
    <property type="entry name" value="EF-hand"/>
    <property type="match status" value="1"/>
</dbReference>
<dbReference type="AlphaFoldDB" id="A0DB17"/>
<name>A0DB17_PARTE</name>